<dbReference type="HOGENOM" id="CLU_3050771_0_0_1"/>
<evidence type="ECO:0000313" key="2">
    <source>
        <dbReference type="EMBL" id="CBX98658.1"/>
    </source>
</evidence>
<dbReference type="EMBL" id="FP929134">
    <property type="protein sequence ID" value="CBX98658.1"/>
    <property type="molecule type" value="Genomic_DNA"/>
</dbReference>
<gene>
    <name evidence="2" type="ORF">LEMA_uP078970.1</name>
</gene>
<evidence type="ECO:0000256" key="1">
    <source>
        <dbReference type="SAM" id="MobiDB-lite"/>
    </source>
</evidence>
<protein>
    <submittedName>
        <fullName evidence="2">Predicted protein</fullName>
    </submittedName>
</protein>
<dbReference type="VEuPathDB" id="FungiDB:LEMA_uP078970.1"/>
<sequence length="54" mass="5621">MVTTRVPIATSPLWNLVDLPFPGIELGAFERSSEGCQSTDHQEDGNGLGGCCGG</sequence>
<dbReference type="Proteomes" id="UP000002668">
    <property type="component" value="Genome"/>
</dbReference>
<dbReference type="AlphaFoldDB" id="E5A4W0"/>
<dbReference type="InParanoid" id="E5A4W0"/>
<reference evidence="3" key="1">
    <citation type="journal article" date="2011" name="Nat. Commun.">
        <title>Effector diversification within compartments of the Leptosphaeria maculans genome affected by Repeat-Induced Point mutations.</title>
        <authorList>
            <person name="Rouxel T."/>
            <person name="Grandaubert J."/>
            <person name="Hane J.K."/>
            <person name="Hoede C."/>
            <person name="van de Wouw A.P."/>
            <person name="Couloux A."/>
            <person name="Dominguez V."/>
            <person name="Anthouard V."/>
            <person name="Bally P."/>
            <person name="Bourras S."/>
            <person name="Cozijnsen A.J."/>
            <person name="Ciuffetti L.M."/>
            <person name="Degrave A."/>
            <person name="Dilmaghani A."/>
            <person name="Duret L."/>
            <person name="Fudal I."/>
            <person name="Goodwin S.B."/>
            <person name="Gout L."/>
            <person name="Glaser N."/>
            <person name="Linglin J."/>
            <person name="Kema G.H.J."/>
            <person name="Lapalu N."/>
            <person name="Lawrence C.B."/>
            <person name="May K."/>
            <person name="Meyer M."/>
            <person name="Ollivier B."/>
            <person name="Poulain J."/>
            <person name="Schoch C.L."/>
            <person name="Simon A."/>
            <person name="Spatafora J.W."/>
            <person name="Stachowiak A."/>
            <person name="Turgeon B.G."/>
            <person name="Tyler B.M."/>
            <person name="Vincent D."/>
            <person name="Weissenbach J."/>
            <person name="Amselem J."/>
            <person name="Quesneville H."/>
            <person name="Oliver R.P."/>
            <person name="Wincker P."/>
            <person name="Balesdent M.-H."/>
            <person name="Howlett B.J."/>
        </authorList>
    </citation>
    <scope>NUCLEOTIDE SEQUENCE [LARGE SCALE GENOMIC DNA]</scope>
    <source>
        <strain evidence="3">JN3 / isolate v23.1.3 / race Av1-4-5-6-7-8</strain>
    </source>
</reference>
<proteinExistence type="predicted"/>
<keyword evidence="3" id="KW-1185">Reference proteome</keyword>
<feature type="region of interest" description="Disordered" evidence="1">
    <location>
        <begin position="35"/>
        <end position="54"/>
    </location>
</feature>
<accession>E5A4W0</accession>
<evidence type="ECO:0000313" key="3">
    <source>
        <dbReference type="Proteomes" id="UP000002668"/>
    </source>
</evidence>
<organism evidence="3">
    <name type="scientific">Leptosphaeria maculans (strain JN3 / isolate v23.1.3 / race Av1-4-5-6-7-8)</name>
    <name type="common">Blackleg fungus</name>
    <name type="synonym">Phoma lingam</name>
    <dbReference type="NCBI Taxonomy" id="985895"/>
    <lineage>
        <taxon>Eukaryota</taxon>
        <taxon>Fungi</taxon>
        <taxon>Dikarya</taxon>
        <taxon>Ascomycota</taxon>
        <taxon>Pezizomycotina</taxon>
        <taxon>Dothideomycetes</taxon>
        <taxon>Pleosporomycetidae</taxon>
        <taxon>Pleosporales</taxon>
        <taxon>Pleosporineae</taxon>
        <taxon>Leptosphaeriaceae</taxon>
        <taxon>Plenodomus</taxon>
        <taxon>Plenodomus lingam/Leptosphaeria maculans species complex</taxon>
    </lineage>
</organism>
<name>E5A4W0_LEPMJ</name>